<evidence type="ECO:0008006" key="3">
    <source>
        <dbReference type="Google" id="ProtNLM"/>
    </source>
</evidence>
<organism evidence="1 2">
    <name type="scientific">Marinigracilibium pacificum</name>
    <dbReference type="NCBI Taxonomy" id="2729599"/>
    <lineage>
        <taxon>Bacteria</taxon>
        <taxon>Pseudomonadati</taxon>
        <taxon>Bacteroidota</taxon>
        <taxon>Cytophagia</taxon>
        <taxon>Cytophagales</taxon>
        <taxon>Flammeovirgaceae</taxon>
        <taxon>Marinigracilibium</taxon>
    </lineage>
</organism>
<proteinExistence type="predicted"/>
<reference evidence="1 2" key="1">
    <citation type="submission" date="2020-04" db="EMBL/GenBank/DDBJ databases">
        <title>Flammeovirgaceae bacterium KN852 isolated from deep sea.</title>
        <authorList>
            <person name="Zhang D.-C."/>
        </authorList>
    </citation>
    <scope>NUCLEOTIDE SEQUENCE [LARGE SCALE GENOMIC DNA]</scope>
    <source>
        <strain evidence="1 2">KN852</strain>
    </source>
</reference>
<dbReference type="Proteomes" id="UP000559010">
    <property type="component" value="Unassembled WGS sequence"/>
</dbReference>
<protein>
    <recommendedName>
        <fullName evidence="3">Transposase</fullName>
    </recommendedName>
</protein>
<name>A0A848J4M7_9BACT</name>
<evidence type="ECO:0000313" key="1">
    <source>
        <dbReference type="EMBL" id="NMM48122.1"/>
    </source>
</evidence>
<dbReference type="AlphaFoldDB" id="A0A848J4M7"/>
<gene>
    <name evidence="1" type="ORF">HH304_06900</name>
</gene>
<keyword evidence="2" id="KW-1185">Reference proteome</keyword>
<dbReference type="RefSeq" id="WP_169679476.1">
    <property type="nucleotide sequence ID" value="NZ_JABBNU010000004.1"/>
</dbReference>
<dbReference type="EMBL" id="JABBNU010000004">
    <property type="protein sequence ID" value="NMM48122.1"/>
    <property type="molecule type" value="Genomic_DNA"/>
</dbReference>
<comment type="caution">
    <text evidence="1">The sequence shown here is derived from an EMBL/GenBank/DDBJ whole genome shotgun (WGS) entry which is preliminary data.</text>
</comment>
<accession>A0A848J4M7</accession>
<evidence type="ECO:0000313" key="2">
    <source>
        <dbReference type="Proteomes" id="UP000559010"/>
    </source>
</evidence>
<sequence>MSEKYKFNNPEGIYFVTCTIVYWIDLFTRKEYKHILLDTLNYYQE</sequence>